<organism evidence="2 3">
    <name type="scientific">Phytophthora megakarya</name>
    <dbReference type="NCBI Taxonomy" id="4795"/>
    <lineage>
        <taxon>Eukaryota</taxon>
        <taxon>Sar</taxon>
        <taxon>Stramenopiles</taxon>
        <taxon>Oomycota</taxon>
        <taxon>Peronosporomycetes</taxon>
        <taxon>Peronosporales</taxon>
        <taxon>Peronosporaceae</taxon>
        <taxon>Phytophthora</taxon>
    </lineage>
</organism>
<feature type="compositionally biased region" description="Polar residues" evidence="1">
    <location>
        <begin position="109"/>
        <end position="118"/>
    </location>
</feature>
<feature type="region of interest" description="Disordered" evidence="1">
    <location>
        <begin position="109"/>
        <end position="185"/>
    </location>
</feature>
<name>A0A225W725_9STRA</name>
<feature type="compositionally biased region" description="Polar residues" evidence="1">
    <location>
        <begin position="175"/>
        <end position="185"/>
    </location>
</feature>
<protein>
    <submittedName>
        <fullName evidence="2">Uncharacterized protein</fullName>
    </submittedName>
</protein>
<dbReference type="OrthoDB" id="127198at2759"/>
<evidence type="ECO:0000256" key="1">
    <source>
        <dbReference type="SAM" id="MobiDB-lite"/>
    </source>
</evidence>
<dbReference type="Proteomes" id="UP000198211">
    <property type="component" value="Unassembled WGS sequence"/>
</dbReference>
<sequence>MTEQAYYRNILSETLLQDSVLAIIQVRLIGDLTGPISKPNTSSDRPNAVKILLDFIQEAGLVAGEFGPDSLFEIELGVVQAATQDLYESLKILVAEHVQMTDLNYQTGSSHYASATSEPDSDSPRAPQGMSLGPSGTKYLRSRLNRSDQRPAGPSRTSEKPDQQENRQIPAGRITPTTKSTGSSNKLDEYFQMAMNRFLKKQNLVTVQQPPLGTQDIDMDALIQTLLVEAGFSFRNVIPKWFRSRSSQVASSAVRTAVEGVQHLLAAELIEWRQVAFGVTFQVVDIQDEPLVIQDYHAEDADGDLLMTDHEAGLLGRECVLRLRMSGLRGLRSPRGSPSSEPDPKRQQHRTIPTISGFLAPPVIISAKLRSPRLRSVLGIHHH</sequence>
<evidence type="ECO:0000313" key="3">
    <source>
        <dbReference type="Proteomes" id="UP000198211"/>
    </source>
</evidence>
<feature type="region of interest" description="Disordered" evidence="1">
    <location>
        <begin position="330"/>
        <end position="352"/>
    </location>
</feature>
<evidence type="ECO:0000313" key="2">
    <source>
        <dbReference type="EMBL" id="OWZ13194.1"/>
    </source>
</evidence>
<dbReference type="EMBL" id="NBNE01001644">
    <property type="protein sequence ID" value="OWZ13194.1"/>
    <property type="molecule type" value="Genomic_DNA"/>
</dbReference>
<comment type="caution">
    <text evidence="2">The sequence shown here is derived from an EMBL/GenBank/DDBJ whole genome shotgun (WGS) entry which is preliminary data.</text>
</comment>
<dbReference type="AlphaFoldDB" id="A0A225W725"/>
<reference evidence="3" key="1">
    <citation type="submission" date="2017-03" db="EMBL/GenBank/DDBJ databases">
        <title>Phytopthora megakarya and P. palmivora, two closely related causual agents of cacao black pod achieved similar genome size and gene model numbers by different mechanisms.</title>
        <authorList>
            <person name="Ali S."/>
            <person name="Shao J."/>
            <person name="Larry D.J."/>
            <person name="Kronmiller B."/>
            <person name="Shen D."/>
            <person name="Strem M.D."/>
            <person name="Melnick R.L."/>
            <person name="Guiltinan M.J."/>
            <person name="Tyler B.M."/>
            <person name="Meinhardt L.W."/>
            <person name="Bailey B.A."/>
        </authorList>
    </citation>
    <scope>NUCLEOTIDE SEQUENCE [LARGE SCALE GENOMIC DNA]</scope>
    <source>
        <strain evidence="3">zdho120</strain>
    </source>
</reference>
<keyword evidence="3" id="KW-1185">Reference proteome</keyword>
<proteinExistence type="predicted"/>
<accession>A0A225W725</accession>
<feature type="compositionally biased region" description="Low complexity" evidence="1">
    <location>
        <begin position="330"/>
        <end position="340"/>
    </location>
</feature>
<gene>
    <name evidence="2" type="ORF">PHMEG_00013524</name>
</gene>